<dbReference type="InterPro" id="IPR002502">
    <property type="entry name" value="Amidase_domain"/>
</dbReference>
<dbReference type="KEGG" id="sna:Snas_3521"/>
<keyword evidence="3" id="KW-1185">Reference proteome</keyword>
<dbReference type="EMBL" id="CP001778">
    <property type="protein sequence ID" value="ADD43184.1"/>
    <property type="molecule type" value="Genomic_DNA"/>
</dbReference>
<accession>D3PVS0</accession>
<dbReference type="HOGENOM" id="CLU_079355_2_0_11"/>
<dbReference type="GO" id="GO:0008745">
    <property type="term" value="F:N-acetylmuramoyl-L-alanine amidase activity"/>
    <property type="evidence" value="ECO:0007669"/>
    <property type="project" value="InterPro"/>
</dbReference>
<dbReference type="SUPFAM" id="SSF55846">
    <property type="entry name" value="N-acetylmuramoyl-L-alanine amidase-like"/>
    <property type="match status" value="1"/>
</dbReference>
<dbReference type="eggNOG" id="COG3023">
    <property type="taxonomic scope" value="Bacteria"/>
</dbReference>
<sequence>MATIPWLVEVLRADGVEVVEEGDWQNHMRPGEFAPIGVLWHHTAGPPSSAENPAPSLGTVINGRPDLPGPLAQALVDFNGVFHVISAGRSNHAGKSGGSGPIPAGDGNALMVGWEIDYDGVNQQMSPAQYQASLKATAAVLRRLGTDAEHARGHKETSTTGKIDPSFVDLAAMRAEVAKLI</sequence>
<organism evidence="2 3">
    <name type="scientific">Stackebrandtia nassauensis (strain DSM 44728 / CIP 108903 / NRRL B-16338 / NBRC 102104 / LLR-40K-21)</name>
    <dbReference type="NCBI Taxonomy" id="446470"/>
    <lineage>
        <taxon>Bacteria</taxon>
        <taxon>Bacillati</taxon>
        <taxon>Actinomycetota</taxon>
        <taxon>Actinomycetes</taxon>
        <taxon>Glycomycetales</taxon>
        <taxon>Glycomycetaceae</taxon>
        <taxon>Stackebrandtia</taxon>
    </lineage>
</organism>
<dbReference type="SMART" id="SM00644">
    <property type="entry name" value="Ami_2"/>
    <property type="match status" value="1"/>
</dbReference>
<evidence type="ECO:0000313" key="2">
    <source>
        <dbReference type="EMBL" id="ADD43184.1"/>
    </source>
</evidence>
<reference evidence="2 3" key="1">
    <citation type="journal article" date="2009" name="Stand. Genomic Sci.">
        <title>Complete genome sequence of Stackebrandtia nassauensis type strain (LLR-40K-21).</title>
        <authorList>
            <person name="Munk C."/>
            <person name="Lapidus A."/>
            <person name="Copeland A."/>
            <person name="Jando M."/>
            <person name="Mayilraj S."/>
            <person name="Glavina Del Rio T."/>
            <person name="Nolan M."/>
            <person name="Chen F."/>
            <person name="Lucas S."/>
            <person name="Tice H."/>
            <person name="Cheng J.F."/>
            <person name="Han C."/>
            <person name="Detter J.C."/>
            <person name="Bruce D."/>
            <person name="Goodwin L."/>
            <person name="Chain P."/>
            <person name="Pitluck S."/>
            <person name="Goker M."/>
            <person name="Ovchinikova G."/>
            <person name="Pati A."/>
            <person name="Ivanova N."/>
            <person name="Mavromatis K."/>
            <person name="Chen A."/>
            <person name="Palaniappan K."/>
            <person name="Land M."/>
            <person name="Hauser L."/>
            <person name="Chang Y.J."/>
            <person name="Jeffries C.D."/>
            <person name="Bristow J."/>
            <person name="Eisen J.A."/>
            <person name="Markowitz V."/>
            <person name="Hugenholtz P."/>
            <person name="Kyrpides N.C."/>
            <person name="Klenk H.P."/>
        </authorList>
    </citation>
    <scope>NUCLEOTIDE SEQUENCE [LARGE SCALE GENOMIC DNA]</scope>
    <source>
        <strain evidence="3">DSM 44728 / CIP 108903 / NRRL B-16338 / NBRC 102104 / LLR-40K-21</strain>
    </source>
</reference>
<dbReference type="RefSeq" id="WP_013018755.1">
    <property type="nucleotide sequence ID" value="NC_013947.1"/>
</dbReference>
<evidence type="ECO:0000259" key="1">
    <source>
        <dbReference type="SMART" id="SM00644"/>
    </source>
</evidence>
<proteinExistence type="predicted"/>
<dbReference type="STRING" id="446470.Snas_3521"/>
<dbReference type="AlphaFoldDB" id="D3PVS0"/>
<feature type="domain" description="N-acetylmuramoyl-L-alanine amidase" evidence="1">
    <location>
        <begin position="24"/>
        <end position="166"/>
    </location>
</feature>
<dbReference type="Proteomes" id="UP000000844">
    <property type="component" value="Chromosome"/>
</dbReference>
<protein>
    <submittedName>
        <fullName evidence="2">N-acetylmuramoyl-L-alanine amidase family 2</fullName>
    </submittedName>
</protein>
<dbReference type="Gene3D" id="3.40.80.10">
    <property type="entry name" value="Peptidoglycan recognition protein-like"/>
    <property type="match status" value="1"/>
</dbReference>
<evidence type="ECO:0000313" key="3">
    <source>
        <dbReference type="Proteomes" id="UP000000844"/>
    </source>
</evidence>
<gene>
    <name evidence="2" type="ordered locus">Snas_3521</name>
</gene>
<dbReference type="GO" id="GO:0009253">
    <property type="term" value="P:peptidoglycan catabolic process"/>
    <property type="evidence" value="ECO:0007669"/>
    <property type="project" value="InterPro"/>
</dbReference>
<dbReference type="InterPro" id="IPR036505">
    <property type="entry name" value="Amidase/PGRP_sf"/>
</dbReference>
<dbReference type="Pfam" id="PF01510">
    <property type="entry name" value="Amidase_2"/>
    <property type="match status" value="1"/>
</dbReference>
<dbReference type="OrthoDB" id="5178799at2"/>
<name>D3PVS0_STANL</name>